<evidence type="ECO:0000313" key="2">
    <source>
        <dbReference type="EMBL" id="SCW03722.1"/>
    </source>
</evidence>
<protein>
    <submittedName>
        <fullName evidence="2">LAFE_0G16776g1_1</fullName>
    </submittedName>
</protein>
<evidence type="ECO:0000313" key="3">
    <source>
        <dbReference type="Proteomes" id="UP000190831"/>
    </source>
</evidence>
<dbReference type="Proteomes" id="UP000190831">
    <property type="component" value="Chromosome G"/>
</dbReference>
<proteinExistence type="predicted"/>
<name>A0A1G4MIW0_LACFM</name>
<keyword evidence="1" id="KW-1133">Transmembrane helix</keyword>
<sequence>MSFFYHNTVIQTCQRIFRRPADAAMWLFTALVVASTVYTLVWPSGRRPRGPSR</sequence>
<keyword evidence="3" id="KW-1185">Reference proteome</keyword>
<feature type="transmembrane region" description="Helical" evidence="1">
    <location>
        <begin position="24"/>
        <end position="43"/>
    </location>
</feature>
<reference evidence="2 3" key="1">
    <citation type="submission" date="2016-03" db="EMBL/GenBank/DDBJ databases">
        <authorList>
            <person name="Devillers H."/>
        </authorList>
    </citation>
    <scope>NUCLEOTIDE SEQUENCE [LARGE SCALE GENOMIC DNA]</scope>
    <source>
        <strain evidence="2">CBS 6772</strain>
    </source>
</reference>
<dbReference type="AlphaFoldDB" id="A0A1G4MIW0"/>
<keyword evidence="1" id="KW-0812">Transmembrane</keyword>
<dbReference type="OrthoDB" id="4030176at2759"/>
<accession>A0A1G4MIW0</accession>
<dbReference type="EMBL" id="LT598486">
    <property type="protein sequence ID" value="SCW03722.1"/>
    <property type="molecule type" value="Genomic_DNA"/>
</dbReference>
<evidence type="ECO:0000256" key="1">
    <source>
        <dbReference type="SAM" id="Phobius"/>
    </source>
</evidence>
<gene>
    <name evidence="2" type="ORF">LAFE_0G16776G</name>
</gene>
<organism evidence="2 3">
    <name type="scientific">Lachancea fermentati</name>
    <name type="common">Zygosaccharomyces fermentati</name>
    <dbReference type="NCBI Taxonomy" id="4955"/>
    <lineage>
        <taxon>Eukaryota</taxon>
        <taxon>Fungi</taxon>
        <taxon>Dikarya</taxon>
        <taxon>Ascomycota</taxon>
        <taxon>Saccharomycotina</taxon>
        <taxon>Saccharomycetes</taxon>
        <taxon>Saccharomycetales</taxon>
        <taxon>Saccharomycetaceae</taxon>
        <taxon>Lachancea</taxon>
    </lineage>
</organism>
<keyword evidence="1" id="KW-0472">Membrane</keyword>